<dbReference type="Proteomes" id="UP000178912">
    <property type="component" value="Unassembled WGS sequence"/>
</dbReference>
<sequence>MNDWTLRVAEHIAAYKIQSLENFPPAFKLIDPDKSYDEQILKLKLKKMKSHVLTWGIFEGMLRCFIGPGTQKALQVQLASSDMVPNPLADEHRHTLADACLKTVELMLDLYEKMGGGQTSFWAAPAAMSENGKLLGHCLISDGVNRRFGNRDDGIFGGFEDGVLKRCIETLEQAVRLLKMLAEKSPLVKGRSELFRKSFRKIKEHLPMTVEDYLESCLGFSNFLETAPCDGQDTSKDLSYENGSGALTGCWSWIWFWKNGR</sequence>
<evidence type="ECO:0000313" key="1">
    <source>
        <dbReference type="EMBL" id="CZS96985.1"/>
    </source>
</evidence>
<reference evidence="2" key="1">
    <citation type="submission" date="2016-03" db="EMBL/GenBank/DDBJ databases">
        <authorList>
            <person name="Guldener U."/>
        </authorList>
    </citation>
    <scope>NUCLEOTIDE SEQUENCE [LARGE SCALE GENOMIC DNA]</scope>
    <source>
        <strain evidence="2">04CH-RAC-A.6.1</strain>
    </source>
</reference>
<organism evidence="1 2">
    <name type="scientific">Rhynchosporium agropyri</name>
    <dbReference type="NCBI Taxonomy" id="914238"/>
    <lineage>
        <taxon>Eukaryota</taxon>
        <taxon>Fungi</taxon>
        <taxon>Dikarya</taxon>
        <taxon>Ascomycota</taxon>
        <taxon>Pezizomycotina</taxon>
        <taxon>Leotiomycetes</taxon>
        <taxon>Helotiales</taxon>
        <taxon>Ploettnerulaceae</taxon>
        <taxon>Rhynchosporium</taxon>
    </lineage>
</organism>
<accession>A0A1E1KG15</accession>
<name>A0A1E1KG15_9HELO</name>
<keyword evidence="2" id="KW-1185">Reference proteome</keyword>
<proteinExistence type="predicted"/>
<gene>
    <name evidence="1" type="ORF">RAG0_06088</name>
</gene>
<dbReference type="AlphaFoldDB" id="A0A1E1KG15"/>
<dbReference type="OrthoDB" id="5344325at2759"/>
<protein>
    <submittedName>
        <fullName evidence="1">Uncharacterized protein</fullName>
    </submittedName>
</protein>
<dbReference type="EMBL" id="FJUX01000029">
    <property type="protein sequence ID" value="CZS96985.1"/>
    <property type="molecule type" value="Genomic_DNA"/>
</dbReference>
<evidence type="ECO:0000313" key="2">
    <source>
        <dbReference type="Proteomes" id="UP000178912"/>
    </source>
</evidence>